<dbReference type="AlphaFoldDB" id="A0AAV6NVJ7"/>
<gene>
    <name evidence="2" type="ORF">SDJN03_04353</name>
</gene>
<evidence type="ECO:0000256" key="1">
    <source>
        <dbReference type="SAM" id="Phobius"/>
    </source>
</evidence>
<keyword evidence="3" id="KW-1185">Reference proteome</keyword>
<dbReference type="Proteomes" id="UP000685013">
    <property type="component" value="Chromosome 3"/>
</dbReference>
<keyword evidence="1" id="KW-0472">Membrane</keyword>
<protein>
    <submittedName>
        <fullName evidence="2">Uncharacterized protein</fullName>
    </submittedName>
</protein>
<organism evidence="2 3">
    <name type="scientific">Cucurbita argyrosperma subsp. sororia</name>
    <dbReference type="NCBI Taxonomy" id="37648"/>
    <lineage>
        <taxon>Eukaryota</taxon>
        <taxon>Viridiplantae</taxon>
        <taxon>Streptophyta</taxon>
        <taxon>Embryophyta</taxon>
        <taxon>Tracheophyta</taxon>
        <taxon>Spermatophyta</taxon>
        <taxon>Magnoliopsida</taxon>
        <taxon>eudicotyledons</taxon>
        <taxon>Gunneridae</taxon>
        <taxon>Pentapetalae</taxon>
        <taxon>rosids</taxon>
        <taxon>fabids</taxon>
        <taxon>Cucurbitales</taxon>
        <taxon>Cucurbitaceae</taxon>
        <taxon>Cucurbiteae</taxon>
        <taxon>Cucurbita</taxon>
    </lineage>
</organism>
<keyword evidence="1" id="KW-0812">Transmembrane</keyword>
<comment type="caution">
    <text evidence="2">The sequence shown here is derived from an EMBL/GenBank/DDBJ whole genome shotgun (WGS) entry which is preliminary data.</text>
</comment>
<dbReference type="EMBL" id="JAGKQH010000003">
    <property type="protein sequence ID" value="KAG6603744.1"/>
    <property type="molecule type" value="Genomic_DNA"/>
</dbReference>
<feature type="transmembrane region" description="Helical" evidence="1">
    <location>
        <begin position="217"/>
        <end position="237"/>
    </location>
</feature>
<sequence length="344" mass="37841">MSKNSIEIFVDEAEYGSCLDVATLAATMGLPEVGLGQIQWQPCPRTVIGVSDSTYLSSMYRAYPKTDPLQSALLTRSIKGLLLKPPMIFSSYHLEYIRRALHCCVALGGGGGGGEQEEKSKRLVCVLAISCVHGEDNVSCSSIDLELEAWGRWRSWSKHSILSGNSEQFCSYHCVFTISCCRNPLTCSARCCEPFKIWYLSVRPSAIMLCKLGLAEVLLLGLATPCQLCWLWCVYVVCSSNLQGFKPLAKPYLQARFALVLAMQWVGFSLLISGAMYNTSVKKSCGLLQSSSVYSAIVVLRTRLVFQVGLLCFCAYSRSNQWMERVARPATVAALPATGTFSHL</sequence>
<accession>A0AAV6NVJ7</accession>
<feature type="non-terminal residue" evidence="2">
    <location>
        <position position="1"/>
    </location>
</feature>
<proteinExistence type="predicted"/>
<keyword evidence="1" id="KW-1133">Transmembrane helix</keyword>
<evidence type="ECO:0000313" key="2">
    <source>
        <dbReference type="EMBL" id="KAG6603744.1"/>
    </source>
</evidence>
<feature type="transmembrane region" description="Helical" evidence="1">
    <location>
        <begin position="257"/>
        <end position="277"/>
    </location>
</feature>
<feature type="transmembrane region" description="Helical" evidence="1">
    <location>
        <begin position="297"/>
        <end position="316"/>
    </location>
</feature>
<evidence type="ECO:0000313" key="3">
    <source>
        <dbReference type="Proteomes" id="UP000685013"/>
    </source>
</evidence>
<name>A0AAV6NVJ7_9ROSI</name>
<reference evidence="2 3" key="1">
    <citation type="journal article" date="2021" name="Hortic Res">
        <title>The domestication of Cucurbita argyrosperma as revealed by the genome of its wild relative.</title>
        <authorList>
            <person name="Barrera-Redondo J."/>
            <person name="Sanchez-de la Vega G."/>
            <person name="Aguirre-Liguori J.A."/>
            <person name="Castellanos-Morales G."/>
            <person name="Gutierrez-Guerrero Y.T."/>
            <person name="Aguirre-Dugua X."/>
            <person name="Aguirre-Planter E."/>
            <person name="Tenaillon M.I."/>
            <person name="Lira-Saade R."/>
            <person name="Eguiarte L.E."/>
        </authorList>
    </citation>
    <scope>NUCLEOTIDE SEQUENCE [LARGE SCALE GENOMIC DNA]</scope>
    <source>
        <strain evidence="2">JBR-2021</strain>
    </source>
</reference>